<accession>A0A2Z6MS02</accession>
<dbReference type="Pfam" id="PF23598">
    <property type="entry name" value="LRR_14"/>
    <property type="match status" value="1"/>
</dbReference>
<dbReference type="GO" id="GO:0005524">
    <property type="term" value="F:ATP binding"/>
    <property type="evidence" value="ECO:0007669"/>
    <property type="project" value="UniProtKB-KW"/>
</dbReference>
<dbReference type="Pfam" id="PF18052">
    <property type="entry name" value="Rx_N"/>
    <property type="match status" value="1"/>
</dbReference>
<reference evidence="12" key="1">
    <citation type="journal article" date="2017" name="Front. Plant Sci.">
        <title>Climate Clever Clovers: New Paradigm to Reduce the Environmental Footprint of Ruminants by Breeding Low Methanogenic Forages Utilizing Haplotype Variation.</title>
        <authorList>
            <person name="Kaur P."/>
            <person name="Appels R."/>
            <person name="Bayer P.E."/>
            <person name="Keeble-Gagnere G."/>
            <person name="Wang J."/>
            <person name="Hirakawa H."/>
            <person name="Shirasawa K."/>
            <person name="Vercoe P."/>
            <person name="Stefanova K."/>
            <person name="Durmic Z."/>
            <person name="Nichols P."/>
            <person name="Revell C."/>
            <person name="Isobe S.N."/>
            <person name="Edwards D."/>
            <person name="Erskine W."/>
        </authorList>
    </citation>
    <scope>NUCLEOTIDE SEQUENCE [LARGE SCALE GENOMIC DNA]</scope>
    <source>
        <strain evidence="12">cv. Daliak</strain>
    </source>
</reference>
<evidence type="ECO:0000256" key="4">
    <source>
        <dbReference type="ARBA" id="ARBA00022821"/>
    </source>
</evidence>
<dbReference type="InterPro" id="IPR042197">
    <property type="entry name" value="Apaf_helical"/>
</dbReference>
<dbReference type="PRINTS" id="PR00364">
    <property type="entry name" value="DISEASERSIST"/>
</dbReference>
<dbReference type="Gene3D" id="1.20.5.4130">
    <property type="match status" value="1"/>
</dbReference>
<evidence type="ECO:0000313" key="11">
    <source>
        <dbReference type="EMBL" id="GAU34986.1"/>
    </source>
</evidence>
<dbReference type="InterPro" id="IPR038005">
    <property type="entry name" value="RX-like_CC"/>
</dbReference>
<keyword evidence="5" id="KW-0067">ATP-binding</keyword>
<feature type="domain" description="Disease resistance R13L4/SHOC-2-like LRR" evidence="9">
    <location>
        <begin position="877"/>
        <end position="1055"/>
    </location>
</feature>
<evidence type="ECO:0000259" key="9">
    <source>
        <dbReference type="Pfam" id="PF23598"/>
    </source>
</evidence>
<gene>
    <name evidence="11" type="ORF">TSUD_103080</name>
</gene>
<dbReference type="InterPro" id="IPR041118">
    <property type="entry name" value="Rx_N"/>
</dbReference>
<dbReference type="Gene3D" id="3.80.10.10">
    <property type="entry name" value="Ribonuclease Inhibitor"/>
    <property type="match status" value="3"/>
</dbReference>
<evidence type="ECO:0000256" key="5">
    <source>
        <dbReference type="ARBA" id="ARBA00022840"/>
    </source>
</evidence>
<dbReference type="PANTHER" id="PTHR36766">
    <property type="entry name" value="PLANT BROAD-SPECTRUM MILDEW RESISTANCE PROTEIN RPW8"/>
    <property type="match status" value="1"/>
</dbReference>
<keyword evidence="3" id="KW-0547">Nucleotide-binding</keyword>
<dbReference type="InterPro" id="IPR055414">
    <property type="entry name" value="LRR_R13L4/SHOC2-like"/>
</dbReference>
<name>A0A2Z6MS02_TRISU</name>
<dbReference type="Gene3D" id="3.40.50.300">
    <property type="entry name" value="P-loop containing nucleotide triphosphate hydrolases"/>
    <property type="match status" value="1"/>
</dbReference>
<evidence type="ECO:0000256" key="2">
    <source>
        <dbReference type="ARBA" id="ARBA00022737"/>
    </source>
</evidence>
<dbReference type="GO" id="GO:0043531">
    <property type="term" value="F:ADP binding"/>
    <property type="evidence" value="ECO:0007669"/>
    <property type="project" value="InterPro"/>
</dbReference>
<dbReference type="InterPro" id="IPR027417">
    <property type="entry name" value="P-loop_NTPase"/>
</dbReference>
<evidence type="ECO:0000256" key="1">
    <source>
        <dbReference type="ARBA" id="ARBA00022614"/>
    </source>
</evidence>
<dbReference type="Pfam" id="PF23559">
    <property type="entry name" value="WHD_DRP"/>
    <property type="match status" value="1"/>
</dbReference>
<dbReference type="Pfam" id="PF00931">
    <property type="entry name" value="NB-ARC"/>
    <property type="match status" value="1"/>
</dbReference>
<dbReference type="OrthoDB" id="2973320at2759"/>
<evidence type="ECO:0000259" key="6">
    <source>
        <dbReference type="Pfam" id="PF00931"/>
    </source>
</evidence>
<dbReference type="Gene3D" id="1.10.10.10">
    <property type="entry name" value="Winged helix-like DNA-binding domain superfamily/Winged helix DNA-binding domain"/>
    <property type="match status" value="1"/>
</dbReference>
<dbReference type="Pfam" id="PF25019">
    <property type="entry name" value="LRR_R13L1-DRL21"/>
    <property type="match status" value="1"/>
</dbReference>
<proteinExistence type="predicted"/>
<dbReference type="EMBL" id="DF973573">
    <property type="protein sequence ID" value="GAU34986.1"/>
    <property type="molecule type" value="Genomic_DNA"/>
</dbReference>
<dbReference type="SUPFAM" id="SSF52540">
    <property type="entry name" value="P-loop containing nucleoside triphosphate hydrolases"/>
    <property type="match status" value="1"/>
</dbReference>
<dbReference type="PANTHER" id="PTHR36766:SF42">
    <property type="entry name" value="NB-ARC DOMAIN DISEASE RESISTANCE PROTEIN"/>
    <property type="match status" value="1"/>
</dbReference>
<evidence type="ECO:0000259" key="8">
    <source>
        <dbReference type="Pfam" id="PF23559"/>
    </source>
</evidence>
<feature type="domain" description="NB-ARC" evidence="6">
    <location>
        <begin position="162"/>
        <end position="328"/>
    </location>
</feature>
<keyword evidence="12" id="KW-1185">Reference proteome</keyword>
<evidence type="ECO:0000256" key="3">
    <source>
        <dbReference type="ARBA" id="ARBA00022741"/>
    </source>
</evidence>
<dbReference type="InterPro" id="IPR002182">
    <property type="entry name" value="NB-ARC"/>
</dbReference>
<dbReference type="CDD" id="cd14798">
    <property type="entry name" value="RX-CC_like"/>
    <property type="match status" value="1"/>
</dbReference>
<organism evidence="11 12">
    <name type="scientific">Trifolium subterraneum</name>
    <name type="common">Subterranean clover</name>
    <dbReference type="NCBI Taxonomy" id="3900"/>
    <lineage>
        <taxon>Eukaryota</taxon>
        <taxon>Viridiplantae</taxon>
        <taxon>Streptophyta</taxon>
        <taxon>Embryophyta</taxon>
        <taxon>Tracheophyta</taxon>
        <taxon>Spermatophyta</taxon>
        <taxon>Magnoliopsida</taxon>
        <taxon>eudicotyledons</taxon>
        <taxon>Gunneridae</taxon>
        <taxon>Pentapetalae</taxon>
        <taxon>rosids</taxon>
        <taxon>fabids</taxon>
        <taxon>Fabales</taxon>
        <taxon>Fabaceae</taxon>
        <taxon>Papilionoideae</taxon>
        <taxon>50 kb inversion clade</taxon>
        <taxon>NPAAA clade</taxon>
        <taxon>Hologalegina</taxon>
        <taxon>IRL clade</taxon>
        <taxon>Trifolieae</taxon>
        <taxon>Trifolium</taxon>
    </lineage>
</organism>
<evidence type="ECO:0000259" key="7">
    <source>
        <dbReference type="Pfam" id="PF18052"/>
    </source>
</evidence>
<protein>
    <recommendedName>
        <fullName evidence="13">NB-ARC domain-containing protein</fullName>
    </recommendedName>
</protein>
<feature type="domain" description="Disease resistance protein winged helix" evidence="8">
    <location>
        <begin position="411"/>
        <end position="481"/>
    </location>
</feature>
<dbReference type="InterPro" id="IPR032675">
    <property type="entry name" value="LRR_dom_sf"/>
</dbReference>
<evidence type="ECO:0000259" key="10">
    <source>
        <dbReference type="Pfam" id="PF25019"/>
    </source>
</evidence>
<dbReference type="InterPro" id="IPR058922">
    <property type="entry name" value="WHD_DRP"/>
</dbReference>
<dbReference type="AlphaFoldDB" id="A0A2Z6MS02"/>
<evidence type="ECO:0000313" key="12">
    <source>
        <dbReference type="Proteomes" id="UP000242715"/>
    </source>
</evidence>
<dbReference type="SUPFAM" id="SSF52058">
    <property type="entry name" value="L domain-like"/>
    <property type="match status" value="1"/>
</dbReference>
<dbReference type="Proteomes" id="UP000242715">
    <property type="component" value="Unassembled WGS sequence"/>
</dbReference>
<dbReference type="GO" id="GO:0051707">
    <property type="term" value="P:response to other organism"/>
    <property type="evidence" value="ECO:0007669"/>
    <property type="project" value="UniProtKB-ARBA"/>
</dbReference>
<dbReference type="InterPro" id="IPR056789">
    <property type="entry name" value="LRR_R13L1-DRL21"/>
</dbReference>
<dbReference type="SUPFAM" id="SSF52047">
    <property type="entry name" value="RNI-like"/>
    <property type="match status" value="1"/>
</dbReference>
<evidence type="ECO:0008006" key="13">
    <source>
        <dbReference type="Google" id="ProtNLM"/>
    </source>
</evidence>
<keyword evidence="1" id="KW-0433">Leucine-rich repeat</keyword>
<dbReference type="Gene3D" id="1.10.8.430">
    <property type="entry name" value="Helical domain of apoptotic protease-activating factors"/>
    <property type="match status" value="1"/>
</dbReference>
<dbReference type="FunFam" id="1.10.10.10:FF:000322">
    <property type="entry name" value="Probable disease resistance protein At1g63360"/>
    <property type="match status" value="1"/>
</dbReference>
<keyword evidence="2" id="KW-0677">Repeat</keyword>
<sequence length="1122" mass="127496">MAFSLVGTVISQLAPYVQEEYTSFKDVNKLAKQLSRNLTSIRAVLKDAEEKQIKSRAVEDWLLNLTDVAHILDDILDECSIVFEANRDKYFIIHPKKLYARRSIGKKIKNVAEKIDAIAKGKVVSELLNTGIMEHRLEDDVWRETTSVITEPQIHGRDEDRKKVVDFLLKHACDREELSVYSIVGHGGYGKTALAQLVFNDKRVNAHFPLKIWVCVSNDFNMMKLFRSIIETVDGKNPDLNSLESMQKKVQQIFQNKKYLLVLDDVWNEDPEKWNRFKYQLQNGTKGASILVTTRLETVANILGTHTHRLVGLSDDDIWSLFRQQAFGPNHEERAELVNIGKEIVRKCNGSPLAAKALGSLLSFKTSKHQWDPIAKSEIWELYGDATKSALTLSYYNLELLLRPCFTFCAIFPKNCEMVKEDLIHLWMANGFISSREDLEVEHVGNEVWNELYQRSFFQEVKTHRKGKVTFKMHDIFHDIASSIMGEQCVASKAASLTNLSERVHHIMFLDGDEKFKYSLIPFKRVESLRTVLGFGLRKSNLSVFPSIPPLRVLSTCCSQLSALKNFIHLRYFDLYTSDIKILPESICSLRKLQTLKLVYCQKLISLPKQLSQLKDLRHLVITRCPKLRSMPSNIGELTSLRTLSTFIVGSKARFGLAELHELQLGGKLHIKCLENVSNETDARNANLIGKEELSRLYLSWGINANSQVSGTGAEQVLEALEPHTGLKCFGMEGYKGVEIPNWMRKASILEGLVDVTLYNCENCERLPPLSKLPCLTTLFVSKMRKVKYIDDDLYEGATKKAFSSLKKMTLYDLPKLERVLKAEGVEVLSQLSDLKIMGVRELAFSSLPSVETFDATGNTEYSNNDGGASFLRGIAGSMHNLKKLFIRNFYELKLLPNELNSLSSLQELHISGCIELESIAECVLQGLSSLQVLTFTFCIRLKSLPEGMTNLTCLESFEISDCDHLILPATMNKLTSLRKLRITGSDKNETLANGLVGIPSLQNLYLSSFPSLVTLPDWFGTMTSLQTLEIRQCRRLTSLPDSFQGLINLHELHIYDCPMLMNRCKQGTGEDWDKIAHVPKVELTVEPEPSFYEKMMSSLKGRLWRFHFDMIFELMIDDDQL</sequence>
<dbReference type="InterPro" id="IPR036388">
    <property type="entry name" value="WH-like_DNA-bd_sf"/>
</dbReference>
<dbReference type="GO" id="GO:0006952">
    <property type="term" value="P:defense response"/>
    <property type="evidence" value="ECO:0007669"/>
    <property type="project" value="UniProtKB-KW"/>
</dbReference>
<feature type="domain" description="R13L1/DRL21-like LRR repeat region" evidence="10">
    <location>
        <begin position="657"/>
        <end position="784"/>
    </location>
</feature>
<dbReference type="FunFam" id="3.40.50.300:FF:001091">
    <property type="entry name" value="Probable disease resistance protein At1g61300"/>
    <property type="match status" value="1"/>
</dbReference>
<feature type="domain" description="Disease resistance N-terminal" evidence="7">
    <location>
        <begin position="6"/>
        <end position="87"/>
    </location>
</feature>
<keyword evidence="4" id="KW-0611">Plant defense</keyword>